<sequence>MARHAALVGLISPPGISSNVGFVKKARILARYSGLEDQTDSQTRSPESGNIPPDLAWATIYVSAATFGYRLLSSCTTNAICVSRRLSYRSDVEERQRHVASGTSCTQDTLSNKPSKACPVNPRTRSWDRTEGQARRRRSVRWSAARGRLGGILKGPWK</sequence>
<reference evidence="1 2" key="1">
    <citation type="journal article" date="2021" name="Nat. Commun.">
        <title>Genetic determinants of endophytism in the Arabidopsis root mycobiome.</title>
        <authorList>
            <person name="Mesny F."/>
            <person name="Miyauchi S."/>
            <person name="Thiergart T."/>
            <person name="Pickel B."/>
            <person name="Atanasova L."/>
            <person name="Karlsson M."/>
            <person name="Huettel B."/>
            <person name="Barry K.W."/>
            <person name="Haridas S."/>
            <person name="Chen C."/>
            <person name="Bauer D."/>
            <person name="Andreopoulos W."/>
            <person name="Pangilinan J."/>
            <person name="LaButti K."/>
            <person name="Riley R."/>
            <person name="Lipzen A."/>
            <person name="Clum A."/>
            <person name="Drula E."/>
            <person name="Henrissat B."/>
            <person name="Kohler A."/>
            <person name="Grigoriev I.V."/>
            <person name="Martin F.M."/>
            <person name="Hacquard S."/>
        </authorList>
    </citation>
    <scope>NUCLEOTIDE SEQUENCE [LARGE SCALE GENOMIC DNA]</scope>
    <source>
        <strain evidence="1 2">MPI-SDFR-AT-0079</strain>
    </source>
</reference>
<proteinExistence type="predicted"/>
<protein>
    <submittedName>
        <fullName evidence="1">Uncharacterized protein</fullName>
    </submittedName>
</protein>
<dbReference type="Proteomes" id="UP000724584">
    <property type="component" value="Unassembled WGS sequence"/>
</dbReference>
<evidence type="ECO:0000313" key="2">
    <source>
        <dbReference type="Proteomes" id="UP000724584"/>
    </source>
</evidence>
<comment type="caution">
    <text evidence="1">The sequence shown here is derived from an EMBL/GenBank/DDBJ whole genome shotgun (WGS) entry which is preliminary data.</text>
</comment>
<name>A0ACB7P969_9PEZI</name>
<gene>
    <name evidence="1" type="ORF">F5144DRAFT_228809</name>
</gene>
<dbReference type="EMBL" id="JAGIZQ010000004">
    <property type="protein sequence ID" value="KAH6631691.1"/>
    <property type="molecule type" value="Genomic_DNA"/>
</dbReference>
<evidence type="ECO:0000313" key="1">
    <source>
        <dbReference type="EMBL" id="KAH6631691.1"/>
    </source>
</evidence>
<keyword evidence="2" id="KW-1185">Reference proteome</keyword>
<organism evidence="1 2">
    <name type="scientific">Chaetomium tenue</name>
    <dbReference type="NCBI Taxonomy" id="1854479"/>
    <lineage>
        <taxon>Eukaryota</taxon>
        <taxon>Fungi</taxon>
        <taxon>Dikarya</taxon>
        <taxon>Ascomycota</taxon>
        <taxon>Pezizomycotina</taxon>
        <taxon>Sordariomycetes</taxon>
        <taxon>Sordariomycetidae</taxon>
        <taxon>Sordariales</taxon>
        <taxon>Chaetomiaceae</taxon>
        <taxon>Chaetomium</taxon>
    </lineage>
</organism>
<accession>A0ACB7P969</accession>